<dbReference type="SMART" id="SM00671">
    <property type="entry name" value="SEL1"/>
    <property type="match status" value="4"/>
</dbReference>
<dbReference type="PANTHER" id="PTHR11102">
    <property type="entry name" value="SEL-1-LIKE PROTEIN"/>
    <property type="match status" value="1"/>
</dbReference>
<dbReference type="EMBL" id="LUUH01000057">
    <property type="protein sequence ID" value="OAI03441.1"/>
    <property type="molecule type" value="Genomic_DNA"/>
</dbReference>
<organism evidence="1 2">
    <name type="scientific">Methylomonas methanica</name>
    <dbReference type="NCBI Taxonomy" id="421"/>
    <lineage>
        <taxon>Bacteria</taxon>
        <taxon>Pseudomonadati</taxon>
        <taxon>Pseudomonadota</taxon>
        <taxon>Gammaproteobacteria</taxon>
        <taxon>Methylococcales</taxon>
        <taxon>Methylococcaceae</taxon>
        <taxon>Methylomonas</taxon>
    </lineage>
</organism>
<dbReference type="Gene3D" id="1.25.40.10">
    <property type="entry name" value="Tetratricopeptide repeat domain"/>
    <property type="match status" value="2"/>
</dbReference>
<evidence type="ECO:0008006" key="3">
    <source>
        <dbReference type="Google" id="ProtNLM"/>
    </source>
</evidence>
<reference evidence="1 2" key="1">
    <citation type="submission" date="2016-03" db="EMBL/GenBank/DDBJ databases">
        <authorList>
            <person name="Ploux O."/>
        </authorList>
    </citation>
    <scope>NUCLEOTIDE SEQUENCE [LARGE SCALE GENOMIC DNA]</scope>
    <source>
        <strain evidence="1 2">R-45371</strain>
    </source>
</reference>
<evidence type="ECO:0000313" key="1">
    <source>
        <dbReference type="EMBL" id="OAI03441.1"/>
    </source>
</evidence>
<evidence type="ECO:0000313" key="2">
    <source>
        <dbReference type="Proteomes" id="UP000077763"/>
    </source>
</evidence>
<dbReference type="Proteomes" id="UP000077763">
    <property type="component" value="Unassembled WGS sequence"/>
</dbReference>
<dbReference type="Pfam" id="PF08238">
    <property type="entry name" value="Sel1"/>
    <property type="match status" value="4"/>
</dbReference>
<sequence length="259" mass="29499">MIGIGIVVIIIVVMIMLSSNKKPLDPFEEFNQISISSKAKVSPYALEAFNEIKANVAQRKIESYWRVGDFYESGNISFEKDQLFPKNKTKALWWRIKAAEGSPIAQQLLGTIYYFGNDLVKQDINEAIKWYNLSADNGEILPLVELGSMYFYGTNDKKIEKDYKKAFEYLSRVVNHEGVKRYGIDRTVAQVGLYNSALLIGELYAHGNGVEQDLIQAYMWCKIGGGDPDTYSKYPLKNKISEADRVTAEKLVSEWYKNN</sequence>
<dbReference type="InterPro" id="IPR011990">
    <property type="entry name" value="TPR-like_helical_dom_sf"/>
</dbReference>
<dbReference type="SUPFAM" id="SSF81901">
    <property type="entry name" value="HCP-like"/>
    <property type="match status" value="1"/>
</dbReference>
<dbReference type="InterPro" id="IPR006597">
    <property type="entry name" value="Sel1-like"/>
</dbReference>
<dbReference type="InterPro" id="IPR050767">
    <property type="entry name" value="Sel1_AlgK"/>
</dbReference>
<comment type="caution">
    <text evidence="1">The sequence shown here is derived from an EMBL/GenBank/DDBJ whole genome shotgun (WGS) entry which is preliminary data.</text>
</comment>
<name>A0A177MCQ8_METMH</name>
<dbReference type="PANTHER" id="PTHR11102:SF160">
    <property type="entry name" value="ERAD-ASSOCIATED E3 UBIQUITIN-PROTEIN LIGASE COMPONENT HRD3"/>
    <property type="match status" value="1"/>
</dbReference>
<dbReference type="AlphaFoldDB" id="A0A177MCQ8"/>
<proteinExistence type="predicted"/>
<protein>
    <recommendedName>
        <fullName evidence="3">Sel1 repeat family protein</fullName>
    </recommendedName>
</protein>
<dbReference type="RefSeq" id="WP_064036927.1">
    <property type="nucleotide sequence ID" value="NZ_LUUH01000057.1"/>
</dbReference>
<accession>A0A177MCQ8</accession>
<gene>
    <name evidence="1" type="ORF">A1353_14570</name>
</gene>